<accession>A0A061B602</accession>
<dbReference type="InterPro" id="IPR037191">
    <property type="entry name" value="VPS9_dom_sf"/>
</dbReference>
<dbReference type="InterPro" id="IPR051248">
    <property type="entry name" value="UPF0507/Ank_repeat_27"/>
</dbReference>
<dbReference type="PANTHER" id="PTHR24170">
    <property type="entry name" value="ANKYRIN REPEAT DOMAIN-CONTAINING PROTEIN 27"/>
    <property type="match status" value="1"/>
</dbReference>
<dbReference type="GO" id="GO:0030133">
    <property type="term" value="C:transport vesicle"/>
    <property type="evidence" value="ECO:0007669"/>
    <property type="project" value="TreeGrafter"/>
</dbReference>
<dbReference type="GO" id="GO:0005085">
    <property type="term" value="F:guanyl-nucleotide exchange factor activity"/>
    <property type="evidence" value="ECO:0007669"/>
    <property type="project" value="TreeGrafter"/>
</dbReference>
<organism evidence="3">
    <name type="scientific">Cyberlindnera fabianii</name>
    <name type="common">Yeast</name>
    <name type="synonym">Hansenula fabianii</name>
    <dbReference type="NCBI Taxonomy" id="36022"/>
    <lineage>
        <taxon>Eukaryota</taxon>
        <taxon>Fungi</taxon>
        <taxon>Dikarya</taxon>
        <taxon>Ascomycota</taxon>
        <taxon>Saccharomycotina</taxon>
        <taxon>Saccharomycetes</taxon>
        <taxon>Phaffomycetales</taxon>
        <taxon>Phaffomycetaceae</taxon>
        <taxon>Cyberlindnera</taxon>
    </lineage>
</organism>
<dbReference type="VEuPathDB" id="FungiDB:BON22_1146"/>
<dbReference type="PANTHER" id="PTHR24170:SF1">
    <property type="entry name" value="DOMAIN PROTEIN, PUTATIVE (AFU_ORTHOLOGUE AFUA_1G09870)-RELATED"/>
    <property type="match status" value="1"/>
</dbReference>
<dbReference type="OrthoDB" id="7464126at2759"/>
<dbReference type="Gene3D" id="1.25.40.20">
    <property type="entry name" value="Ankyrin repeat-containing domain"/>
    <property type="match status" value="2"/>
</dbReference>
<dbReference type="GO" id="GO:0000149">
    <property type="term" value="F:SNARE binding"/>
    <property type="evidence" value="ECO:0007669"/>
    <property type="project" value="TreeGrafter"/>
</dbReference>
<evidence type="ECO:0000313" key="3">
    <source>
        <dbReference type="EMBL" id="CDR45391.1"/>
    </source>
</evidence>
<dbReference type="GO" id="GO:0005769">
    <property type="term" value="C:early endosome"/>
    <property type="evidence" value="ECO:0007669"/>
    <property type="project" value="TreeGrafter"/>
</dbReference>
<dbReference type="PROSITE" id="PS51205">
    <property type="entry name" value="VPS9"/>
    <property type="match status" value="1"/>
</dbReference>
<protein>
    <submittedName>
        <fullName evidence="3">CYFA0S18e00782g1_1</fullName>
    </submittedName>
</protein>
<gene>
    <name evidence="3" type="ORF">CYFA0S_18e00782g</name>
</gene>
<dbReference type="SUPFAM" id="SSF48403">
    <property type="entry name" value="Ankyrin repeat"/>
    <property type="match status" value="1"/>
</dbReference>
<dbReference type="PhylomeDB" id="A0A061B602"/>
<dbReference type="Gene3D" id="1.20.1050.80">
    <property type="entry name" value="VPS9 domain"/>
    <property type="match status" value="1"/>
</dbReference>
<reference evidence="3" key="1">
    <citation type="journal article" date="2014" name="Genome Announc.">
        <title>Genome sequence of the yeast Cyberlindnera fabianii (Hansenula fabianii).</title>
        <authorList>
            <person name="Freel K.C."/>
            <person name="Sarilar V."/>
            <person name="Neuveglise C."/>
            <person name="Devillers H."/>
            <person name="Friedrich A."/>
            <person name="Schacherer J."/>
        </authorList>
    </citation>
    <scope>NUCLEOTIDE SEQUENCE</scope>
    <source>
        <strain evidence="3">YJS4271</strain>
    </source>
</reference>
<evidence type="ECO:0000256" key="1">
    <source>
        <dbReference type="ARBA" id="ARBA00007428"/>
    </source>
</evidence>
<evidence type="ECO:0000259" key="2">
    <source>
        <dbReference type="PROSITE" id="PS51205"/>
    </source>
</evidence>
<sequence length="1156" mass="133472">MPSHLPLLLNPLLNAIFNNPRPEKSPLKDVYNKLRNSWEDGTVIVAPPLQTLLNYYDTITDTTYADLCYSEDFIKDHIITTHENKNAKLFMSLSGKELLVKRDTLFTGKGFKKSLQLKVVKCEYFQSFSDYFPKGRQFMIMHVTAPLFGEPLRSPVINLIAPSSNTVERAILLPPSDKVDDNRLDTTAKDFSLSSSIEIPSVRFEQLMRTYPLISRSVGSQYEKLFRSFSTRDVPDSDSLTQMFMKSIESASLIFQTLSDDIVSTLLDESPQWDLNECVYNYVEMNLYDKLWSKLCDLNGDSLSRIYGEIENLSINQTSLPCAENLTLDIQCALEKRVAKAVTEFKKLELTRDAISKIKVFVDTVSILSATDEVVVDADTLVGLLLLVISHAGVSNLENHLYYALNFSFQNVDVGLTGYSLSTFEGVLYYLRDDSNVAALRAYSKQNKRVFSCIDDKELLELKKLADSHTNEVTSSFKSRTPKGESLLMQAIQSNDYDTWKLLIDYEEIFPLEDIIQDRNINDTSLLCAALNCENFDMIDEITEIILSSCTTEELIHYLNAKDQHCRTAGHYLFHYKELIPKLGPYIDWRLKDANGQTPLFALCRSYDCADYSGLIEVVFNVVDEWYKSNESVFDYEDHIDNRGNTLLHIMNSKIDIVLKYDRINVNEVNEKGYTALMIYSKYNRLENTRKLVHDPLISLAKPDKSFFTALDQAKHPQVSKVIELQYLNEKVQKCSGKQIGVMRVRLENGFWKLSLRGCVNGQEYETLHAFSEFRHLVMLMKMEFPNTFIPLEYTLRHFDMLLNFGTFNKLKLNKIVDHLNIALQAFMLNSPLLNYELLWEFLADPSYNKEELTQRTKLRVLNYHEDILGGNSMDRNGHTEKEEVFLQPEEISEINFFLKFSLKELNKLRTAYDKLFKIVNFHSRKAVEVKDAETLFAEADSSFSQELKFVAGIMKSKSKELEFDSELCESVLYLSLASDELILKVNNMINSKIFRWWKLYGELIELNNSYKKFKQVEHKKGNTPHTNGEVEGLVHVNEESFQDLTMVTSFQNNQSKKSKKAQPSFLSNFIESKRHKYEAKLLESMRGVKKSLVELNRDLKFNHETIAMEVNNFFNFKTDFLTIVTKKYVKKQIRDLKFQNMMLSRGLSDLRSLKP</sequence>
<dbReference type="GO" id="GO:0005886">
    <property type="term" value="C:plasma membrane"/>
    <property type="evidence" value="ECO:0007669"/>
    <property type="project" value="TreeGrafter"/>
</dbReference>
<dbReference type="AlphaFoldDB" id="A0A061B602"/>
<comment type="similarity">
    <text evidence="1">Belongs to the UPF0507 family.</text>
</comment>
<dbReference type="InterPro" id="IPR003123">
    <property type="entry name" value="VPS9"/>
</dbReference>
<feature type="domain" description="VPS9" evidence="2">
    <location>
        <begin position="297"/>
        <end position="440"/>
    </location>
</feature>
<dbReference type="EMBL" id="LK052903">
    <property type="protein sequence ID" value="CDR45391.1"/>
    <property type="molecule type" value="Genomic_DNA"/>
</dbReference>
<name>A0A061B602_CYBFA</name>
<dbReference type="GO" id="GO:0005770">
    <property type="term" value="C:late endosome"/>
    <property type="evidence" value="ECO:0007669"/>
    <property type="project" value="TreeGrafter"/>
</dbReference>
<proteinExistence type="inferred from homology"/>
<dbReference type="SUPFAM" id="SSF109993">
    <property type="entry name" value="VPS9 domain"/>
    <property type="match status" value="1"/>
</dbReference>
<dbReference type="InterPro" id="IPR036770">
    <property type="entry name" value="Ankyrin_rpt-contain_sf"/>
</dbReference>
<dbReference type="Pfam" id="PF02204">
    <property type="entry name" value="VPS9"/>
    <property type="match status" value="1"/>
</dbReference>
<dbReference type="GO" id="GO:0045022">
    <property type="term" value="P:early endosome to late endosome transport"/>
    <property type="evidence" value="ECO:0007669"/>
    <property type="project" value="TreeGrafter"/>
</dbReference>
<dbReference type="GO" id="GO:0097422">
    <property type="term" value="C:tubular endosome"/>
    <property type="evidence" value="ECO:0007669"/>
    <property type="project" value="TreeGrafter"/>
</dbReference>